<dbReference type="InterPro" id="IPR025961">
    <property type="entry name" value="Metal_resist"/>
</dbReference>
<dbReference type="Pfam" id="PF13801">
    <property type="entry name" value="Metal_resist"/>
    <property type="match status" value="1"/>
</dbReference>
<keyword evidence="1" id="KW-0812">Transmembrane</keyword>
<accession>A0ABU9Y537</accession>
<comment type="caution">
    <text evidence="2">The sequence shown here is derived from an EMBL/GenBank/DDBJ whole genome shotgun (WGS) entry which is preliminary data.</text>
</comment>
<keyword evidence="1" id="KW-0472">Membrane</keyword>
<evidence type="ECO:0000256" key="1">
    <source>
        <dbReference type="SAM" id="Phobius"/>
    </source>
</evidence>
<evidence type="ECO:0000313" key="2">
    <source>
        <dbReference type="EMBL" id="MEN2790905.1"/>
    </source>
</evidence>
<organism evidence="2 3">
    <name type="scientific">Sphingomonas oligophenolica</name>
    <dbReference type="NCBI Taxonomy" id="301154"/>
    <lineage>
        <taxon>Bacteria</taxon>
        <taxon>Pseudomonadati</taxon>
        <taxon>Pseudomonadota</taxon>
        <taxon>Alphaproteobacteria</taxon>
        <taxon>Sphingomonadales</taxon>
        <taxon>Sphingomonadaceae</taxon>
        <taxon>Sphingomonas</taxon>
    </lineage>
</organism>
<keyword evidence="1" id="KW-1133">Transmembrane helix</keyword>
<gene>
    <name evidence="2" type="ORF">ABC974_14790</name>
</gene>
<sequence length="148" mass="16219">MPGRSGRFPLSSAVVGGLLGIIVAGSLAFGWHMLHHPQTDLHDMLHQAVPLDAQERTVLDARESAFIARRTEIETRMRAANGRLADAIAADPRWSPEVEAATQQVEQAAGDLQRATLVHVFEMRAGLKPEHRAAYDRVLVAALRRGSR</sequence>
<feature type="transmembrane region" description="Helical" evidence="1">
    <location>
        <begin position="12"/>
        <end position="34"/>
    </location>
</feature>
<dbReference type="Proteomes" id="UP001419910">
    <property type="component" value="Unassembled WGS sequence"/>
</dbReference>
<proteinExistence type="predicted"/>
<dbReference type="Gene3D" id="1.20.120.1490">
    <property type="match status" value="1"/>
</dbReference>
<protein>
    <submittedName>
        <fullName evidence="2">Periplasmic heavy metal sensor</fullName>
    </submittedName>
</protein>
<name>A0ABU9Y537_9SPHN</name>
<dbReference type="EMBL" id="JBDIME010000013">
    <property type="protein sequence ID" value="MEN2790905.1"/>
    <property type="molecule type" value="Genomic_DNA"/>
</dbReference>
<keyword evidence="3" id="KW-1185">Reference proteome</keyword>
<evidence type="ECO:0000313" key="3">
    <source>
        <dbReference type="Proteomes" id="UP001419910"/>
    </source>
</evidence>
<reference evidence="2 3" key="1">
    <citation type="submission" date="2024-05" db="EMBL/GenBank/DDBJ databases">
        <authorList>
            <person name="Liu Q."/>
            <person name="Xin Y.-H."/>
        </authorList>
    </citation>
    <scope>NUCLEOTIDE SEQUENCE [LARGE SCALE GENOMIC DNA]</scope>
    <source>
        <strain evidence="2 3">CGMCC 1.10181</strain>
    </source>
</reference>
<dbReference type="RefSeq" id="WP_343892815.1">
    <property type="nucleotide sequence ID" value="NZ_BAAAEH010000065.1"/>
</dbReference>